<name>A0A9X9Q8X3_GULGU</name>
<proteinExistence type="predicted"/>
<organism evidence="1 2">
    <name type="scientific">Gulo gulo</name>
    <name type="common">Wolverine</name>
    <name type="synonym">Gluton</name>
    <dbReference type="NCBI Taxonomy" id="48420"/>
    <lineage>
        <taxon>Eukaryota</taxon>
        <taxon>Metazoa</taxon>
        <taxon>Chordata</taxon>
        <taxon>Craniata</taxon>
        <taxon>Vertebrata</taxon>
        <taxon>Euteleostomi</taxon>
        <taxon>Mammalia</taxon>
        <taxon>Eutheria</taxon>
        <taxon>Laurasiatheria</taxon>
        <taxon>Carnivora</taxon>
        <taxon>Caniformia</taxon>
        <taxon>Musteloidea</taxon>
        <taxon>Mustelidae</taxon>
        <taxon>Guloninae</taxon>
        <taxon>Gulo</taxon>
    </lineage>
</organism>
<dbReference type="AlphaFoldDB" id="A0A9X9Q8X3"/>
<keyword evidence="2" id="KW-1185">Reference proteome</keyword>
<sequence>MKIELTQSPLAIRPWRKERGRADGQWCSRLRVK</sequence>
<protein>
    <submittedName>
        <fullName evidence="1">Uncharacterized protein</fullName>
    </submittedName>
</protein>
<dbReference type="Proteomes" id="UP000269945">
    <property type="component" value="Unassembled WGS sequence"/>
</dbReference>
<comment type="caution">
    <text evidence="1">The sequence shown here is derived from an EMBL/GenBank/DDBJ whole genome shotgun (WGS) entry which is preliminary data.</text>
</comment>
<evidence type="ECO:0000313" key="1">
    <source>
        <dbReference type="EMBL" id="VCX39739.1"/>
    </source>
</evidence>
<reference evidence="1 2" key="1">
    <citation type="submission" date="2018-10" db="EMBL/GenBank/DDBJ databases">
        <authorList>
            <person name="Ekblom R."/>
            <person name="Jareborg N."/>
        </authorList>
    </citation>
    <scope>NUCLEOTIDE SEQUENCE [LARGE SCALE GENOMIC DNA]</scope>
    <source>
        <tissue evidence="1">Muscle</tissue>
    </source>
</reference>
<dbReference type="EMBL" id="CYRY02044687">
    <property type="protein sequence ID" value="VCX39739.1"/>
    <property type="molecule type" value="Genomic_DNA"/>
</dbReference>
<accession>A0A9X9Q8X3</accession>
<gene>
    <name evidence="1" type="ORF">BN2614_LOCUS2</name>
</gene>
<evidence type="ECO:0000313" key="2">
    <source>
        <dbReference type="Proteomes" id="UP000269945"/>
    </source>
</evidence>